<evidence type="ECO:0000256" key="1">
    <source>
        <dbReference type="ARBA" id="ARBA00010945"/>
    </source>
</evidence>
<dbReference type="InterPro" id="IPR001126">
    <property type="entry name" value="UmuC"/>
</dbReference>
<dbReference type="PANTHER" id="PTHR11076">
    <property type="entry name" value="DNA REPAIR POLYMERASE UMUC / TRANSFERASE FAMILY MEMBER"/>
    <property type="match status" value="1"/>
</dbReference>
<dbReference type="Gene3D" id="3.30.70.270">
    <property type="match status" value="1"/>
</dbReference>
<protein>
    <recommendedName>
        <fullName evidence="2">UmuC domain-containing protein</fullName>
    </recommendedName>
</protein>
<dbReference type="GO" id="GO:0006281">
    <property type="term" value="P:DNA repair"/>
    <property type="evidence" value="ECO:0007669"/>
    <property type="project" value="InterPro"/>
</dbReference>
<dbReference type="Pfam" id="PF00817">
    <property type="entry name" value="IMS"/>
    <property type="match status" value="1"/>
</dbReference>
<dbReference type="GO" id="GO:0003684">
    <property type="term" value="F:damaged DNA binding"/>
    <property type="evidence" value="ECO:0007669"/>
    <property type="project" value="InterPro"/>
</dbReference>
<sequence length="327" mass="36503">MRPTRFTLYADLSARIATILHGLFPMVEEYSIDESFVFLPDSAPIAELERQCIYARERILSWTGVPVSVGISTTKTLAKVAVKLAKKTPSGVMSIVADTSRNTVLKTFPIGDIWGIGRKLSAKLPAYGINTALELAERDPIEIRRKFSVTLAYTIQELNGISCFTVDTAPKPAKSLMCTESYHEAIGESEVLLERLRALSARAGTQLRKQREVAGGMGVFVRGDRFHKERGFLALQEMTTFAPPTANTPTLTKFVEDSIGNLFVPGSLVKRAGVFLFDLMPEAHRQYGLFENPDQQKIEKDDRAMKAIDSIERKWGQKKRTFLEIKV</sequence>
<proteinExistence type="inferred from homology"/>
<dbReference type="Pfam" id="PF11799">
    <property type="entry name" value="IMS_C"/>
    <property type="match status" value="1"/>
</dbReference>
<dbReference type="SUPFAM" id="SSF56672">
    <property type="entry name" value="DNA/RNA polymerases"/>
    <property type="match status" value="1"/>
</dbReference>
<dbReference type="InterPro" id="IPR024728">
    <property type="entry name" value="PolY_HhH_motif"/>
</dbReference>
<evidence type="ECO:0000259" key="2">
    <source>
        <dbReference type="PROSITE" id="PS50173"/>
    </source>
</evidence>
<dbReference type="Proteomes" id="UP000228952">
    <property type="component" value="Unassembled WGS sequence"/>
</dbReference>
<dbReference type="GO" id="GO:0003887">
    <property type="term" value="F:DNA-directed DNA polymerase activity"/>
    <property type="evidence" value="ECO:0007669"/>
    <property type="project" value="TreeGrafter"/>
</dbReference>
<gene>
    <name evidence="3" type="ORF">COX64_03280</name>
</gene>
<accession>A0A2M7W1N8</accession>
<organism evidence="3 4">
    <name type="scientific">Candidatus Dojkabacteria bacterium CG_4_10_14_0_2_um_filter_Dojkabacteria_WS6_41_15</name>
    <dbReference type="NCBI Taxonomy" id="2014249"/>
    <lineage>
        <taxon>Bacteria</taxon>
        <taxon>Candidatus Dojkabacteria</taxon>
    </lineage>
</organism>
<comment type="caution">
    <text evidence="3">The sequence shown here is derived from an EMBL/GenBank/DDBJ whole genome shotgun (WGS) entry which is preliminary data.</text>
</comment>
<comment type="similarity">
    <text evidence="1">Belongs to the DNA polymerase type-Y family.</text>
</comment>
<dbReference type="InterPro" id="IPR017961">
    <property type="entry name" value="DNA_pol_Y-fam_little_finger"/>
</dbReference>
<feature type="domain" description="UmuC" evidence="2">
    <location>
        <begin position="1"/>
        <end position="117"/>
    </location>
</feature>
<evidence type="ECO:0000313" key="3">
    <source>
        <dbReference type="EMBL" id="PJA13559.1"/>
    </source>
</evidence>
<dbReference type="Gene3D" id="1.10.150.20">
    <property type="entry name" value="5' to 3' exonuclease, C-terminal subdomain"/>
    <property type="match status" value="1"/>
</dbReference>
<dbReference type="AlphaFoldDB" id="A0A2M7W1N8"/>
<dbReference type="PROSITE" id="PS50173">
    <property type="entry name" value="UMUC"/>
    <property type="match status" value="1"/>
</dbReference>
<dbReference type="InterPro" id="IPR043128">
    <property type="entry name" value="Rev_trsase/Diguanyl_cyclase"/>
</dbReference>
<dbReference type="GO" id="GO:0042276">
    <property type="term" value="P:error-prone translesion synthesis"/>
    <property type="evidence" value="ECO:0007669"/>
    <property type="project" value="TreeGrafter"/>
</dbReference>
<dbReference type="InterPro" id="IPR043502">
    <property type="entry name" value="DNA/RNA_pol_sf"/>
</dbReference>
<dbReference type="GO" id="GO:0009432">
    <property type="term" value="P:SOS response"/>
    <property type="evidence" value="ECO:0007669"/>
    <property type="project" value="TreeGrafter"/>
</dbReference>
<name>A0A2M7W1N8_9BACT</name>
<dbReference type="InterPro" id="IPR050116">
    <property type="entry name" value="DNA_polymerase-Y"/>
</dbReference>
<dbReference type="Pfam" id="PF11798">
    <property type="entry name" value="IMS_HHH"/>
    <property type="match status" value="1"/>
</dbReference>
<dbReference type="GO" id="GO:0005829">
    <property type="term" value="C:cytosol"/>
    <property type="evidence" value="ECO:0007669"/>
    <property type="project" value="TreeGrafter"/>
</dbReference>
<dbReference type="EMBL" id="PFQB01000082">
    <property type="protein sequence ID" value="PJA13559.1"/>
    <property type="molecule type" value="Genomic_DNA"/>
</dbReference>
<reference evidence="4" key="1">
    <citation type="submission" date="2017-09" db="EMBL/GenBank/DDBJ databases">
        <title>Depth-based differentiation of microbial function through sediment-hosted aquifers and enrichment of novel symbionts in the deep terrestrial subsurface.</title>
        <authorList>
            <person name="Probst A.J."/>
            <person name="Ladd B."/>
            <person name="Jarett J.K."/>
            <person name="Geller-Mcgrath D.E."/>
            <person name="Sieber C.M.K."/>
            <person name="Emerson J.B."/>
            <person name="Anantharaman K."/>
            <person name="Thomas B.C."/>
            <person name="Malmstrom R."/>
            <person name="Stieglmeier M."/>
            <person name="Klingl A."/>
            <person name="Woyke T."/>
            <person name="Ryan C.M."/>
            <person name="Banfield J.F."/>
        </authorList>
    </citation>
    <scope>NUCLEOTIDE SEQUENCE [LARGE SCALE GENOMIC DNA]</scope>
</reference>
<dbReference type="PANTHER" id="PTHR11076:SF34">
    <property type="entry name" value="PROTEIN UMUC"/>
    <property type="match status" value="1"/>
</dbReference>
<evidence type="ECO:0000313" key="4">
    <source>
        <dbReference type="Proteomes" id="UP000228952"/>
    </source>
</evidence>